<dbReference type="EMBL" id="ML976988">
    <property type="protein sequence ID" value="KAF1958040.1"/>
    <property type="molecule type" value="Genomic_DNA"/>
</dbReference>
<dbReference type="PANTHER" id="PTHR23028">
    <property type="entry name" value="ACETYLTRANSFERASE"/>
    <property type="match status" value="1"/>
</dbReference>
<dbReference type="AlphaFoldDB" id="A0A6A5U176"/>
<organism evidence="3 4">
    <name type="scientific">Byssothecium circinans</name>
    <dbReference type="NCBI Taxonomy" id="147558"/>
    <lineage>
        <taxon>Eukaryota</taxon>
        <taxon>Fungi</taxon>
        <taxon>Dikarya</taxon>
        <taxon>Ascomycota</taxon>
        <taxon>Pezizomycotina</taxon>
        <taxon>Dothideomycetes</taxon>
        <taxon>Pleosporomycetidae</taxon>
        <taxon>Pleosporales</taxon>
        <taxon>Massarineae</taxon>
        <taxon>Massarinaceae</taxon>
        <taxon>Byssothecium</taxon>
    </lineage>
</organism>
<gene>
    <name evidence="3" type="ORF">CC80DRAFT_547093</name>
</gene>
<evidence type="ECO:0000256" key="1">
    <source>
        <dbReference type="SAM" id="Phobius"/>
    </source>
</evidence>
<reference evidence="3" key="1">
    <citation type="journal article" date="2020" name="Stud. Mycol.">
        <title>101 Dothideomycetes genomes: a test case for predicting lifestyles and emergence of pathogens.</title>
        <authorList>
            <person name="Haridas S."/>
            <person name="Albert R."/>
            <person name="Binder M."/>
            <person name="Bloem J."/>
            <person name="Labutti K."/>
            <person name="Salamov A."/>
            <person name="Andreopoulos B."/>
            <person name="Baker S."/>
            <person name="Barry K."/>
            <person name="Bills G."/>
            <person name="Bluhm B."/>
            <person name="Cannon C."/>
            <person name="Castanera R."/>
            <person name="Culley D."/>
            <person name="Daum C."/>
            <person name="Ezra D."/>
            <person name="Gonzalez J."/>
            <person name="Henrissat B."/>
            <person name="Kuo A."/>
            <person name="Liang C."/>
            <person name="Lipzen A."/>
            <person name="Lutzoni F."/>
            <person name="Magnuson J."/>
            <person name="Mondo S."/>
            <person name="Nolan M."/>
            <person name="Ohm R."/>
            <person name="Pangilinan J."/>
            <person name="Park H.-J."/>
            <person name="Ramirez L."/>
            <person name="Alfaro M."/>
            <person name="Sun H."/>
            <person name="Tritt A."/>
            <person name="Yoshinaga Y."/>
            <person name="Zwiers L.-H."/>
            <person name="Turgeon B."/>
            <person name="Goodwin S."/>
            <person name="Spatafora J."/>
            <person name="Crous P."/>
            <person name="Grigoriev I."/>
        </authorList>
    </citation>
    <scope>NUCLEOTIDE SEQUENCE</scope>
    <source>
        <strain evidence="3">CBS 675.92</strain>
    </source>
</reference>
<evidence type="ECO:0000259" key="2">
    <source>
        <dbReference type="Pfam" id="PF01757"/>
    </source>
</evidence>
<evidence type="ECO:0000313" key="3">
    <source>
        <dbReference type="EMBL" id="KAF1958040.1"/>
    </source>
</evidence>
<dbReference type="OrthoDB" id="5819582at2759"/>
<dbReference type="Proteomes" id="UP000800035">
    <property type="component" value="Unassembled WGS sequence"/>
</dbReference>
<keyword evidence="1" id="KW-0812">Transmembrane</keyword>
<name>A0A6A5U176_9PLEO</name>
<feature type="domain" description="Acyltransferase 3" evidence="2">
    <location>
        <begin position="68"/>
        <end position="465"/>
    </location>
</feature>
<dbReference type="InterPro" id="IPR050879">
    <property type="entry name" value="Acyltransferase_3"/>
</dbReference>
<sequence>MAISHDSNLDNSPILQVDFEKNKGLSLSTIWKPLEAIACKTYRRSIIMTLKPSFLNPSSKPRKVHPTSWLDGVRGYASFFVFLFHFQHCFNFRWLVGYGSEDRGGNNYGFTQLPIIRLTYAGQANVAIFWVLSGISLSLKPIELARSKSWEKFLDAMFSSIFRRGMRLYIPVLIVQTCVLIAACLGFYNHAWELTQEWPFEGVNETQFEIFETSMQQITDWIQAMLELLNPFIQTFPKYDIHLWTIQREFQYSMILFVALVGFAKLRPRIRITLTAGLFAYCMKVGQGDIALFIAGMGLAEFLQIRVQNAEHAERLPSIEKHTEENQNHVPTVFWCVLLYIGLHLLSWPYEGAETSPGYIALSNAFTDFNSEEDQRQVIGDQCRRVGAAVFLFSLCGCEWFRKPFLTSTAMYLGKISFPLYILHGPVNHVIGHPLVEFIWTLTGNETPFLYSFGIGLAFTISAVVVVWLSDIVSRVVDAPSVRFGRSLQEKWSY</sequence>
<protein>
    <recommendedName>
        <fullName evidence="2">Acyltransferase 3 domain-containing protein</fullName>
    </recommendedName>
</protein>
<dbReference type="Pfam" id="PF01757">
    <property type="entry name" value="Acyl_transf_3"/>
    <property type="match status" value="1"/>
</dbReference>
<keyword evidence="4" id="KW-1185">Reference proteome</keyword>
<dbReference type="InterPro" id="IPR002656">
    <property type="entry name" value="Acyl_transf_3_dom"/>
</dbReference>
<keyword evidence="1" id="KW-0472">Membrane</keyword>
<dbReference type="GO" id="GO:0016747">
    <property type="term" value="F:acyltransferase activity, transferring groups other than amino-acyl groups"/>
    <property type="evidence" value="ECO:0007669"/>
    <property type="project" value="InterPro"/>
</dbReference>
<evidence type="ECO:0000313" key="4">
    <source>
        <dbReference type="Proteomes" id="UP000800035"/>
    </source>
</evidence>
<feature type="transmembrane region" description="Helical" evidence="1">
    <location>
        <begin position="168"/>
        <end position="188"/>
    </location>
</feature>
<proteinExistence type="predicted"/>
<dbReference type="PANTHER" id="PTHR23028:SF134">
    <property type="entry name" value="PUTATIVE (AFU_ORTHOLOGUE AFUA_4G08520)-RELATED"/>
    <property type="match status" value="1"/>
</dbReference>
<accession>A0A6A5U176</accession>
<keyword evidence="1" id="KW-1133">Transmembrane helix</keyword>
<feature type="transmembrane region" description="Helical" evidence="1">
    <location>
        <begin position="449"/>
        <end position="469"/>
    </location>
</feature>